<gene>
    <name evidence="4" type="ORF">FO441_01515</name>
</gene>
<dbReference type="GO" id="GO:0003677">
    <property type="term" value="F:DNA binding"/>
    <property type="evidence" value="ECO:0007669"/>
    <property type="project" value="UniProtKB-UniRule"/>
</dbReference>
<feature type="DNA-binding region" description="H-T-H motif" evidence="2">
    <location>
        <begin position="48"/>
        <end position="67"/>
    </location>
</feature>
<evidence type="ECO:0000259" key="3">
    <source>
        <dbReference type="PROSITE" id="PS50977"/>
    </source>
</evidence>
<dbReference type="InterPro" id="IPR039532">
    <property type="entry name" value="TetR_C_Firmicutes"/>
</dbReference>
<evidence type="ECO:0000313" key="5">
    <source>
        <dbReference type="Proteomes" id="UP000315103"/>
    </source>
</evidence>
<dbReference type="InterPro" id="IPR050624">
    <property type="entry name" value="HTH-type_Tx_Regulator"/>
</dbReference>
<dbReference type="Pfam" id="PF14278">
    <property type="entry name" value="TetR_C_8"/>
    <property type="match status" value="1"/>
</dbReference>
<dbReference type="EMBL" id="VMSJ01000001">
    <property type="protein sequence ID" value="TVT28982.1"/>
    <property type="molecule type" value="Genomic_DNA"/>
</dbReference>
<dbReference type="PANTHER" id="PTHR43479">
    <property type="entry name" value="ACREF/ENVCD OPERON REPRESSOR-RELATED"/>
    <property type="match status" value="1"/>
</dbReference>
<organism evidence="4 5">
    <name type="scientific">Salinicoccus cyprini</name>
    <dbReference type="NCBI Taxonomy" id="2493691"/>
    <lineage>
        <taxon>Bacteria</taxon>
        <taxon>Bacillati</taxon>
        <taxon>Bacillota</taxon>
        <taxon>Bacilli</taxon>
        <taxon>Bacillales</taxon>
        <taxon>Staphylococcaceae</taxon>
        <taxon>Salinicoccus</taxon>
    </lineage>
</organism>
<dbReference type="OrthoDB" id="9810250at2"/>
<evidence type="ECO:0000256" key="1">
    <source>
        <dbReference type="ARBA" id="ARBA00023125"/>
    </source>
</evidence>
<evidence type="ECO:0000313" key="4">
    <source>
        <dbReference type="EMBL" id="TVT28982.1"/>
    </source>
</evidence>
<dbReference type="Gene3D" id="1.10.357.10">
    <property type="entry name" value="Tetracycline Repressor, domain 2"/>
    <property type="match status" value="1"/>
</dbReference>
<comment type="caution">
    <text evidence="4">The sequence shown here is derived from an EMBL/GenBank/DDBJ whole genome shotgun (WGS) entry which is preliminary data.</text>
</comment>
<dbReference type="Pfam" id="PF00440">
    <property type="entry name" value="TetR_N"/>
    <property type="match status" value="1"/>
</dbReference>
<proteinExistence type="predicted"/>
<keyword evidence="5" id="KW-1185">Reference proteome</keyword>
<name>A0A558AXJ3_9STAP</name>
<dbReference type="SUPFAM" id="SSF46689">
    <property type="entry name" value="Homeodomain-like"/>
    <property type="match status" value="1"/>
</dbReference>
<sequence length="213" mass="24858">MIPNCRLYGKKRKVMMNDKKDLRTIKTKRAIDAAFTKLIREKGFEAMTIKDIAEEALINRGTFYKHYLDKYDLLESYENTLLQGLAEILTRNIEDEQPLGIGMPKKIATETFRYVDDNADKIITLFNNHGGNQFEYKVRTYMFDYYQTHSHQLIDESRLRVDREYLIAYITNAHVGLIRTWLENGRRESSEVLADVLETLTVKGPFYAAGLID</sequence>
<keyword evidence="1 2" id="KW-0238">DNA-binding</keyword>
<dbReference type="PANTHER" id="PTHR43479:SF7">
    <property type="entry name" value="TETR-FAMILY TRANSCRIPTIONAL REGULATOR"/>
    <property type="match status" value="1"/>
</dbReference>
<evidence type="ECO:0000256" key="2">
    <source>
        <dbReference type="PROSITE-ProRule" id="PRU00335"/>
    </source>
</evidence>
<dbReference type="InterPro" id="IPR009057">
    <property type="entry name" value="Homeodomain-like_sf"/>
</dbReference>
<dbReference type="Proteomes" id="UP000315103">
    <property type="component" value="Unassembled WGS sequence"/>
</dbReference>
<accession>A0A558AXJ3</accession>
<dbReference type="PROSITE" id="PS50977">
    <property type="entry name" value="HTH_TETR_2"/>
    <property type="match status" value="1"/>
</dbReference>
<dbReference type="AlphaFoldDB" id="A0A558AXJ3"/>
<protein>
    <submittedName>
        <fullName evidence="4">TetR/AcrR family transcriptional regulator</fullName>
    </submittedName>
</protein>
<dbReference type="InterPro" id="IPR001647">
    <property type="entry name" value="HTH_TetR"/>
</dbReference>
<reference evidence="4 5" key="1">
    <citation type="submission" date="2019-07" db="EMBL/GenBank/DDBJ databases">
        <title>Salinicoccus cyprini sp. nov., isolated from gastro-intestinal tract of mirror carp, Cyprinus carpio var. specularis, collected from Gobind Sagar Reservoir, Himachal Pradesh, India.</title>
        <authorList>
            <person name="Talwar C."/>
            <person name="Singh A.K."/>
            <person name="Lal R."/>
            <person name="Negi R.K."/>
        </authorList>
    </citation>
    <scope>NUCLEOTIDE SEQUENCE [LARGE SCALE GENOMIC DNA]</scope>
    <source>
        <strain evidence="4 5">CT19</strain>
    </source>
</reference>
<feature type="domain" description="HTH tetR-type" evidence="3">
    <location>
        <begin position="25"/>
        <end position="85"/>
    </location>
</feature>